<evidence type="ECO:0000256" key="1">
    <source>
        <dbReference type="SAM" id="MobiDB-lite"/>
    </source>
</evidence>
<dbReference type="SUPFAM" id="SSF56219">
    <property type="entry name" value="DNase I-like"/>
    <property type="match status" value="1"/>
</dbReference>
<evidence type="ECO:0000313" key="4">
    <source>
        <dbReference type="Proteomes" id="UP000541185"/>
    </source>
</evidence>
<protein>
    <submittedName>
        <fullName evidence="3">Endonuclease</fullName>
    </submittedName>
</protein>
<organism evidence="3 4">
    <name type="scientific">Ramlibacter agri</name>
    <dbReference type="NCBI Taxonomy" id="2728837"/>
    <lineage>
        <taxon>Bacteria</taxon>
        <taxon>Pseudomonadati</taxon>
        <taxon>Pseudomonadota</taxon>
        <taxon>Betaproteobacteria</taxon>
        <taxon>Burkholderiales</taxon>
        <taxon>Comamonadaceae</taxon>
        <taxon>Ramlibacter</taxon>
    </lineage>
</organism>
<reference evidence="3 4" key="1">
    <citation type="submission" date="2020-04" db="EMBL/GenBank/DDBJ databases">
        <title>Ramlibacter sp. G-1-2-2 isolated from soil.</title>
        <authorList>
            <person name="Dahal R.H."/>
        </authorList>
    </citation>
    <scope>NUCLEOTIDE SEQUENCE [LARGE SCALE GENOMIC DNA]</scope>
    <source>
        <strain evidence="3 4">G-1-2-2</strain>
    </source>
</reference>
<gene>
    <name evidence="3" type="ORF">HHL11_13250</name>
</gene>
<evidence type="ECO:0000313" key="3">
    <source>
        <dbReference type="EMBL" id="NML44725.1"/>
    </source>
</evidence>
<dbReference type="Pfam" id="PF03372">
    <property type="entry name" value="Exo_endo_phos"/>
    <property type="match status" value="1"/>
</dbReference>
<dbReference type="AlphaFoldDB" id="A0A848H1N5"/>
<dbReference type="RefSeq" id="WP_169418833.1">
    <property type="nucleotide sequence ID" value="NZ_JABBFX010000001.1"/>
</dbReference>
<dbReference type="PANTHER" id="PTHR14859">
    <property type="entry name" value="CALCOFLUOR WHITE HYPERSENSITIVE PROTEIN PRECURSOR"/>
    <property type="match status" value="1"/>
</dbReference>
<name>A0A848H1N5_9BURK</name>
<keyword evidence="3" id="KW-0378">Hydrolase</keyword>
<dbReference type="GO" id="GO:0004519">
    <property type="term" value="F:endonuclease activity"/>
    <property type="evidence" value="ECO:0007669"/>
    <property type="project" value="UniProtKB-KW"/>
</dbReference>
<dbReference type="PANTHER" id="PTHR14859:SF0">
    <property type="entry name" value="ENDONUCLEASE_EXONUCLEASE_PHOSPHATASE FAMILY PROTEIN, EXPRESSED"/>
    <property type="match status" value="1"/>
</dbReference>
<dbReference type="GO" id="GO:0006506">
    <property type="term" value="P:GPI anchor biosynthetic process"/>
    <property type="evidence" value="ECO:0007669"/>
    <property type="project" value="TreeGrafter"/>
</dbReference>
<dbReference type="EMBL" id="JABBFX010000001">
    <property type="protein sequence ID" value="NML44725.1"/>
    <property type="molecule type" value="Genomic_DNA"/>
</dbReference>
<feature type="region of interest" description="Disordered" evidence="1">
    <location>
        <begin position="162"/>
        <end position="181"/>
    </location>
</feature>
<keyword evidence="3" id="KW-0255">Endonuclease</keyword>
<dbReference type="Gene3D" id="3.60.10.10">
    <property type="entry name" value="Endonuclease/exonuclease/phosphatase"/>
    <property type="match status" value="1"/>
</dbReference>
<dbReference type="InterPro" id="IPR051916">
    <property type="entry name" value="GPI-anchor_lipid_remodeler"/>
</dbReference>
<evidence type="ECO:0000259" key="2">
    <source>
        <dbReference type="Pfam" id="PF03372"/>
    </source>
</evidence>
<sequence>MLLVTWNTQWCCGLDKVVSPRRIVEGARALGDFDVLCLQEIAVNYPALAGGPGHDQPALLRELLPGFQFFYGPAVDEFTAAGRQQFGNLIATRLPVKQVRHHPLPWPADEGVRSMPRMCTVVTVADPRLGPVRVMTTHLEFFSKPQRMAQARALHALHAEAVGQAKAPPAPSSDGSPFQSKAHTGEAVLCGDFNLVATDPEYGLLTQAAGRSTLHDAWAALHGAAPQPPTFLVHDRTYGPVPIACDFVFVSEGLRGRVKRTAVDGATQVSDHQPVLVELG</sequence>
<dbReference type="InterPro" id="IPR036691">
    <property type="entry name" value="Endo/exonu/phosph_ase_sf"/>
</dbReference>
<dbReference type="GO" id="GO:0016020">
    <property type="term" value="C:membrane"/>
    <property type="evidence" value="ECO:0007669"/>
    <property type="project" value="GOC"/>
</dbReference>
<dbReference type="Proteomes" id="UP000541185">
    <property type="component" value="Unassembled WGS sequence"/>
</dbReference>
<proteinExistence type="predicted"/>
<keyword evidence="4" id="KW-1185">Reference proteome</keyword>
<dbReference type="InterPro" id="IPR005135">
    <property type="entry name" value="Endo/exonuclease/phosphatase"/>
</dbReference>
<accession>A0A848H1N5</accession>
<keyword evidence="3" id="KW-0540">Nuclease</keyword>
<feature type="domain" description="Endonuclease/exonuclease/phosphatase" evidence="2">
    <location>
        <begin position="4"/>
        <end position="272"/>
    </location>
</feature>
<comment type="caution">
    <text evidence="3">The sequence shown here is derived from an EMBL/GenBank/DDBJ whole genome shotgun (WGS) entry which is preliminary data.</text>
</comment>